<organism evidence="13 14">
    <name type="scientific">Acetobacterium fimetarium</name>
    <dbReference type="NCBI Taxonomy" id="52691"/>
    <lineage>
        <taxon>Bacteria</taxon>
        <taxon>Bacillati</taxon>
        <taxon>Bacillota</taxon>
        <taxon>Clostridia</taxon>
        <taxon>Eubacteriales</taxon>
        <taxon>Eubacteriaceae</taxon>
        <taxon>Acetobacterium</taxon>
    </lineage>
</organism>
<dbReference type="InterPro" id="IPR038987">
    <property type="entry name" value="MoeA-like"/>
</dbReference>
<dbReference type="SMART" id="SM00852">
    <property type="entry name" value="MoCF_biosynth"/>
    <property type="match status" value="1"/>
</dbReference>
<comment type="caution">
    <text evidence="13">The sequence shown here is derived from an EMBL/GenBank/DDBJ whole genome shotgun (WGS) entry which is preliminary data.</text>
</comment>
<evidence type="ECO:0000256" key="9">
    <source>
        <dbReference type="ARBA" id="ARBA00047317"/>
    </source>
</evidence>
<dbReference type="PANTHER" id="PTHR10192:SF5">
    <property type="entry name" value="GEPHYRIN"/>
    <property type="match status" value="1"/>
</dbReference>
<evidence type="ECO:0000256" key="1">
    <source>
        <dbReference type="ARBA" id="ARBA00002901"/>
    </source>
</evidence>
<evidence type="ECO:0000313" key="13">
    <source>
        <dbReference type="EMBL" id="MBC3804147.1"/>
    </source>
</evidence>
<evidence type="ECO:0000256" key="6">
    <source>
        <dbReference type="ARBA" id="ARBA00021108"/>
    </source>
</evidence>
<keyword evidence="7 10" id="KW-0500">Molybdenum</keyword>
<evidence type="ECO:0000256" key="2">
    <source>
        <dbReference type="ARBA" id="ARBA00003487"/>
    </source>
</evidence>
<proteinExistence type="inferred from homology"/>
<evidence type="ECO:0000256" key="4">
    <source>
        <dbReference type="ARBA" id="ARBA00010763"/>
    </source>
</evidence>
<evidence type="ECO:0000256" key="11">
    <source>
        <dbReference type="SAM" id="MobiDB-lite"/>
    </source>
</evidence>
<dbReference type="SUPFAM" id="SSF63867">
    <property type="entry name" value="MoeA C-terminal domain-like"/>
    <property type="match status" value="1"/>
</dbReference>
<dbReference type="NCBIfam" id="NF045515">
    <property type="entry name" value="Glp_gephyrin"/>
    <property type="match status" value="1"/>
</dbReference>
<comment type="function">
    <text evidence="2">May be involved in the biosynthesis of molybdopterin.</text>
</comment>
<keyword evidence="10" id="KW-0479">Metal-binding</keyword>
<comment type="pathway">
    <text evidence="3 10">Cofactor biosynthesis; molybdopterin biosynthesis.</text>
</comment>
<dbReference type="InterPro" id="IPR036425">
    <property type="entry name" value="MoaB/Mog-like_dom_sf"/>
</dbReference>
<evidence type="ECO:0000256" key="8">
    <source>
        <dbReference type="ARBA" id="ARBA00023150"/>
    </source>
</evidence>
<keyword evidence="14" id="KW-1185">Reference proteome</keyword>
<dbReference type="InterPro" id="IPR005111">
    <property type="entry name" value="MoeA_C_domain_IV"/>
</dbReference>
<comment type="catalytic activity">
    <reaction evidence="9">
        <text>adenylyl-molybdopterin + molybdate = Mo-molybdopterin + AMP + H(+)</text>
        <dbReference type="Rhea" id="RHEA:35047"/>
        <dbReference type="ChEBI" id="CHEBI:15378"/>
        <dbReference type="ChEBI" id="CHEBI:36264"/>
        <dbReference type="ChEBI" id="CHEBI:62727"/>
        <dbReference type="ChEBI" id="CHEBI:71302"/>
        <dbReference type="ChEBI" id="CHEBI:456215"/>
        <dbReference type="EC" id="2.10.1.1"/>
    </reaction>
</comment>
<dbReference type="SUPFAM" id="SSF63882">
    <property type="entry name" value="MoeA N-terminal region -like"/>
    <property type="match status" value="1"/>
</dbReference>
<dbReference type="EMBL" id="WJBC01000007">
    <property type="protein sequence ID" value="MBC3804147.1"/>
    <property type="molecule type" value="Genomic_DNA"/>
</dbReference>
<dbReference type="Gene3D" id="3.90.105.10">
    <property type="entry name" value="Molybdopterin biosynthesis moea protein, domain 2"/>
    <property type="match status" value="1"/>
</dbReference>
<evidence type="ECO:0000256" key="3">
    <source>
        <dbReference type="ARBA" id="ARBA00005046"/>
    </source>
</evidence>
<dbReference type="NCBIfam" id="TIGR00177">
    <property type="entry name" value="molyb_syn"/>
    <property type="match status" value="1"/>
</dbReference>
<accession>A0ABR6WU63</accession>
<evidence type="ECO:0000259" key="12">
    <source>
        <dbReference type="SMART" id="SM00852"/>
    </source>
</evidence>
<dbReference type="InterPro" id="IPR036688">
    <property type="entry name" value="MoeA_C_domain_IV_sf"/>
</dbReference>
<dbReference type="Gene3D" id="2.170.190.11">
    <property type="entry name" value="Molybdopterin biosynthesis moea protein, domain 3"/>
    <property type="match status" value="1"/>
</dbReference>
<evidence type="ECO:0000256" key="10">
    <source>
        <dbReference type="RuleBase" id="RU365090"/>
    </source>
</evidence>
<dbReference type="InterPro" id="IPR036135">
    <property type="entry name" value="MoeA_linker/N_sf"/>
</dbReference>
<dbReference type="Pfam" id="PF03454">
    <property type="entry name" value="MoeA_C"/>
    <property type="match status" value="1"/>
</dbReference>
<comment type="similarity">
    <text evidence="4 10">Belongs to the MoeA family.</text>
</comment>
<dbReference type="Gene3D" id="3.40.980.10">
    <property type="entry name" value="MoaB/Mog-like domain"/>
    <property type="match status" value="1"/>
</dbReference>
<gene>
    <name evidence="13" type="ORF">GH808_06815</name>
</gene>
<comment type="cofactor">
    <cofactor evidence="10">
        <name>Mg(2+)</name>
        <dbReference type="ChEBI" id="CHEBI:18420"/>
    </cofactor>
</comment>
<dbReference type="Gene3D" id="2.40.340.10">
    <property type="entry name" value="MoeA, C-terminal, domain IV"/>
    <property type="match status" value="1"/>
</dbReference>
<dbReference type="CDD" id="cd00887">
    <property type="entry name" value="MoeA"/>
    <property type="match status" value="1"/>
</dbReference>
<dbReference type="PANTHER" id="PTHR10192">
    <property type="entry name" value="MOLYBDOPTERIN BIOSYNTHESIS PROTEIN"/>
    <property type="match status" value="1"/>
</dbReference>
<evidence type="ECO:0000313" key="14">
    <source>
        <dbReference type="Proteomes" id="UP000603234"/>
    </source>
</evidence>
<dbReference type="SUPFAM" id="SSF53218">
    <property type="entry name" value="Molybdenum cofactor biosynthesis proteins"/>
    <property type="match status" value="1"/>
</dbReference>
<feature type="region of interest" description="Disordered" evidence="11">
    <location>
        <begin position="1"/>
        <end position="27"/>
    </location>
</feature>
<dbReference type="Pfam" id="PF03453">
    <property type="entry name" value="MoeA_N"/>
    <property type="match status" value="1"/>
</dbReference>
<keyword evidence="10" id="KW-0808">Transferase</keyword>
<comment type="function">
    <text evidence="1 10">Catalyzes the insertion of molybdate into adenylated molybdopterin with the concomitant release of AMP.</text>
</comment>
<keyword evidence="10" id="KW-0460">Magnesium</keyword>
<dbReference type="InterPro" id="IPR001453">
    <property type="entry name" value="MoaB/Mog_dom"/>
</dbReference>
<evidence type="ECO:0000256" key="7">
    <source>
        <dbReference type="ARBA" id="ARBA00022505"/>
    </source>
</evidence>
<sequence length="507" mass="55351">MVRTRGRRQSARDDAAHRRHQMVSSGIDGTSYGGTVYRDAFLSGAVFGHRSFTDHKGLLQTVVRSGSHRRKHCRDSVRSRHAAVKIAPQAISLKQNKEKIMELLKVKTVDEMKTMIKEQFSHLTLEKETISIDDGLGRVLAADIVATMNVPHFDRSVVDGYAVKLTDVQGASASIPGFLKIKGEVQMGMETHLTLEQGETVYVPTGGMVPGGTEAMVMVEYTEKMGDGDLAVYQNAGPNENMMRIGDDIRDGETAFVRGHFLRPQDIGVLSALGYLQVAVLRRPQLSIISTGDEIIRPGEMPKPGEVIDINTPALAAVARRLGADVVATSYARDDFDVIQEAVRDAFKKSDMVILSGGSSMGEKDYTVKVIDRMGTVLLHGLAVKPGKPTILGKVDDKPVVGLPGQPASAIMVFMIMLGEFMTLYYGRDGVRYQRVQGRLMQNIHAAPGRRTFQTVSIKENSGAIEVTPTHGKSGMITLLSYSDGYIEITENEEGKNAGDLVEVTLF</sequence>
<dbReference type="PROSITE" id="PS01079">
    <property type="entry name" value="MOCF_BIOSYNTHESIS_2"/>
    <property type="match status" value="1"/>
</dbReference>
<dbReference type="InterPro" id="IPR005110">
    <property type="entry name" value="MoeA_linker/N"/>
</dbReference>
<evidence type="ECO:0000256" key="5">
    <source>
        <dbReference type="ARBA" id="ARBA00013269"/>
    </source>
</evidence>
<dbReference type="EC" id="2.10.1.1" evidence="5 10"/>
<feature type="domain" description="MoaB/Mog" evidence="12">
    <location>
        <begin position="287"/>
        <end position="425"/>
    </location>
</feature>
<reference evidence="13 14" key="1">
    <citation type="journal article" date="2020" name="mSystems">
        <title>Defining Genomic and Predicted Metabolic Features of the Acetobacterium Genus.</title>
        <authorList>
            <person name="Ross D.E."/>
            <person name="Marshall C.W."/>
            <person name="Gulliver D."/>
            <person name="May H.D."/>
            <person name="Norman R.S."/>
        </authorList>
    </citation>
    <scope>NUCLEOTIDE SEQUENCE [LARGE SCALE GENOMIC DNA]</scope>
    <source>
        <strain evidence="13 14">DSM 8238</strain>
    </source>
</reference>
<dbReference type="InterPro" id="IPR008284">
    <property type="entry name" value="MoCF_biosynth_CS"/>
</dbReference>
<dbReference type="Proteomes" id="UP000603234">
    <property type="component" value="Unassembled WGS sequence"/>
</dbReference>
<name>A0ABR6WU63_9FIRM</name>
<protein>
    <recommendedName>
        <fullName evidence="6 10">Molybdopterin molybdenumtransferase</fullName>
        <ecNumber evidence="5 10">2.10.1.1</ecNumber>
    </recommendedName>
</protein>
<dbReference type="Pfam" id="PF00994">
    <property type="entry name" value="MoCF_biosynth"/>
    <property type="match status" value="1"/>
</dbReference>
<keyword evidence="8 10" id="KW-0501">Molybdenum cofactor biosynthesis</keyword>